<dbReference type="OrthoDB" id="5588846at2759"/>
<dbReference type="PANTHER" id="PTHR47942:SF63">
    <property type="entry name" value="PENTATRICOPEPTIDE REPEAT-CONTAINING PROTEIN"/>
    <property type="match status" value="1"/>
</dbReference>
<dbReference type="PANTHER" id="PTHR47942">
    <property type="entry name" value="TETRATRICOPEPTIDE REPEAT (TPR)-LIKE SUPERFAMILY PROTEIN-RELATED"/>
    <property type="match status" value="1"/>
</dbReference>
<evidence type="ECO:0000313" key="4">
    <source>
        <dbReference type="Proteomes" id="UP000054144"/>
    </source>
</evidence>
<proteinExistence type="predicted"/>
<keyword evidence="4" id="KW-1185">Reference proteome</keyword>
<dbReference type="Pfam" id="PF01535">
    <property type="entry name" value="PPR"/>
    <property type="match status" value="1"/>
</dbReference>
<keyword evidence="1" id="KW-0677">Repeat</keyword>
<dbReference type="Gene3D" id="1.25.40.10">
    <property type="entry name" value="Tetratricopeptide repeat domain"/>
    <property type="match status" value="1"/>
</dbReference>
<evidence type="ECO:0008006" key="5">
    <source>
        <dbReference type="Google" id="ProtNLM"/>
    </source>
</evidence>
<accession>A0A0D7A0A3</accession>
<dbReference type="InterPro" id="IPR051222">
    <property type="entry name" value="PPR/CCM1_RNA-binding"/>
</dbReference>
<evidence type="ECO:0000256" key="2">
    <source>
        <dbReference type="PROSITE-ProRule" id="PRU00708"/>
    </source>
</evidence>
<dbReference type="InterPro" id="IPR002885">
    <property type="entry name" value="PPR_rpt"/>
</dbReference>
<name>A0A0D7A0A3_9AGAR</name>
<dbReference type="EMBL" id="KN882115">
    <property type="protein sequence ID" value="KIY43210.1"/>
    <property type="molecule type" value="Genomic_DNA"/>
</dbReference>
<feature type="repeat" description="PPR" evidence="2">
    <location>
        <begin position="259"/>
        <end position="296"/>
    </location>
</feature>
<evidence type="ECO:0000256" key="1">
    <source>
        <dbReference type="ARBA" id="ARBA00022737"/>
    </source>
</evidence>
<dbReference type="AlphaFoldDB" id="A0A0D7A0A3"/>
<evidence type="ECO:0000313" key="3">
    <source>
        <dbReference type="EMBL" id="KIY43210.1"/>
    </source>
</evidence>
<dbReference type="InterPro" id="IPR011990">
    <property type="entry name" value="TPR-like_helical_dom_sf"/>
</dbReference>
<gene>
    <name evidence="3" type="ORF">FISHEDRAFT_53994</name>
</gene>
<sequence>MDTLHAPLPSGDQSADPVQVPLLTSIEATALVKTCIEARDITAAETALSLLFPHSHIQQELYIELETLIAHAYADAGNVVATEAAIVRAIAHTASNSTSLTPSPNVPPPLRHQHVRAHLHSYISSRSSISSPLPTPALSVLHAYESAAAPPPLRTYAMIISHLLRSPASVGQSMSSEREPPSPVAIAHAFDLFSHMRYVAHPHPDRSFYSLMIHACAYAGMSEPERALDLWTEMTTTPATGIITEKGCARATEPFITPDRAAYNALILAYARAGTPQWVEEAFRVFREMSGRAREEERAVYKREGPHTTYRSSLRPDHKTYCALLDGAKRIGDLPRTRRILAEMVLDAAARNIVRPFYSDELLITEEVMVHVFHAYASYDPPFRRNDAPLVENQDGHPTDKHEVIEGRPLLAALPPQSSAEVLAEAEILFSRVIATHSLGSLAQSQADPLARAFAGLRPSARLVNSFLSVHYKHGPSINAARKAYHSACSALPFDISPTLRSVVEALERCIKSGRRGTERLDALRFARELWSDWEALSGEPSQLSSKREKVMVPTMVARLTERAHAAYIRTLALCDDVDGALSHIRHFVALYPPTDLRDVACTIPERSTRTALQAQRPLVHLTARPEVADDHVPPLLLFRDLEVVHHRLIARAYTVQPAQRRAAQAGIKYITWVAKSYEGSLRGRRADVLGSQGFARQRKEMQ</sequence>
<dbReference type="Proteomes" id="UP000054144">
    <property type="component" value="Unassembled WGS sequence"/>
</dbReference>
<protein>
    <recommendedName>
        <fullName evidence="5">Pentacotripeptide-repeat region of PRORP domain-containing protein</fullName>
    </recommendedName>
</protein>
<reference evidence="3 4" key="1">
    <citation type="journal article" date="2015" name="Fungal Genet. Biol.">
        <title>Evolution of novel wood decay mechanisms in Agaricales revealed by the genome sequences of Fistulina hepatica and Cylindrobasidium torrendii.</title>
        <authorList>
            <person name="Floudas D."/>
            <person name="Held B.W."/>
            <person name="Riley R."/>
            <person name="Nagy L.G."/>
            <person name="Koehler G."/>
            <person name="Ransdell A.S."/>
            <person name="Younus H."/>
            <person name="Chow J."/>
            <person name="Chiniquy J."/>
            <person name="Lipzen A."/>
            <person name="Tritt A."/>
            <person name="Sun H."/>
            <person name="Haridas S."/>
            <person name="LaButti K."/>
            <person name="Ohm R.A."/>
            <person name="Kues U."/>
            <person name="Blanchette R.A."/>
            <person name="Grigoriev I.V."/>
            <person name="Minto R.E."/>
            <person name="Hibbett D.S."/>
        </authorList>
    </citation>
    <scope>NUCLEOTIDE SEQUENCE [LARGE SCALE GENOMIC DNA]</scope>
    <source>
        <strain evidence="3 4">ATCC 64428</strain>
    </source>
</reference>
<organism evidence="3 4">
    <name type="scientific">Fistulina hepatica ATCC 64428</name>
    <dbReference type="NCBI Taxonomy" id="1128425"/>
    <lineage>
        <taxon>Eukaryota</taxon>
        <taxon>Fungi</taxon>
        <taxon>Dikarya</taxon>
        <taxon>Basidiomycota</taxon>
        <taxon>Agaricomycotina</taxon>
        <taxon>Agaricomycetes</taxon>
        <taxon>Agaricomycetidae</taxon>
        <taxon>Agaricales</taxon>
        <taxon>Fistulinaceae</taxon>
        <taxon>Fistulina</taxon>
    </lineage>
</organism>
<dbReference type="PROSITE" id="PS51375">
    <property type="entry name" value="PPR"/>
    <property type="match status" value="1"/>
</dbReference>